<proteinExistence type="inferred from homology"/>
<sequence length="431" mass="45974">MRLKKTSIALVSALSLVVGLAVLPAANAATTVKMVLWPGPEGDAMQKVVDAYNTSQGKKDGVTVKMILLSRDNTFAKEAALMKSKSSEYDIYFTASYLVGQHAPYLSDLKGVKDSLYLKASVNSLKVAGKQKALPLDTSLHFMYYRKDLIASLSANAAKYTSIAKEVLGKDLKPNTNPATWSWDDALATAAFFTQKYNPDSPTKYGYALPAKNLLYNTMIWNDVLWGLGGNWLKNGKPNLNTATGKAAIDVYNTIYTKGLTSPESSQWEYAETNSALTSGNAAMALQWNAAYSELSTTGATKDQVGIAAPPGKGARTHVHALAVGLNKFSKNQAASAKWMAYLATVPAMKKYATAGGVPSMPSILTGMVAKNASFANIIEYAGKYGYSESAGAREFDIYAALAEVLSPAWSGQKTSSDVAAAADAAIQKLL</sequence>
<dbReference type="InterPro" id="IPR050490">
    <property type="entry name" value="Bact_solute-bd_prot1"/>
</dbReference>
<dbReference type="AlphaFoldDB" id="A0A6J6BEV3"/>
<accession>A0A6J6BEV3</accession>
<reference evidence="4" key="1">
    <citation type="submission" date="2020-05" db="EMBL/GenBank/DDBJ databases">
        <authorList>
            <person name="Chiriac C."/>
            <person name="Salcher M."/>
            <person name="Ghai R."/>
            <person name="Kavagutti S V."/>
        </authorList>
    </citation>
    <scope>NUCLEOTIDE SEQUENCE</scope>
</reference>
<evidence type="ECO:0000313" key="4">
    <source>
        <dbReference type="EMBL" id="CAB4537197.1"/>
    </source>
</evidence>
<evidence type="ECO:0000256" key="2">
    <source>
        <dbReference type="ARBA" id="ARBA00022448"/>
    </source>
</evidence>
<evidence type="ECO:0000256" key="1">
    <source>
        <dbReference type="ARBA" id="ARBA00008520"/>
    </source>
</evidence>
<protein>
    <submittedName>
        <fullName evidence="4">Unannotated protein</fullName>
    </submittedName>
</protein>
<organism evidence="4">
    <name type="scientific">freshwater metagenome</name>
    <dbReference type="NCBI Taxonomy" id="449393"/>
    <lineage>
        <taxon>unclassified sequences</taxon>
        <taxon>metagenomes</taxon>
        <taxon>ecological metagenomes</taxon>
    </lineage>
</organism>
<name>A0A6J6BEV3_9ZZZZ</name>
<evidence type="ECO:0000256" key="3">
    <source>
        <dbReference type="ARBA" id="ARBA00022729"/>
    </source>
</evidence>
<keyword evidence="2" id="KW-0813">Transport</keyword>
<dbReference type="PANTHER" id="PTHR43649:SF34">
    <property type="entry name" value="ABC TRANSPORTER PERIPLASMIC-BINDING PROTEIN YCJN-RELATED"/>
    <property type="match status" value="1"/>
</dbReference>
<keyword evidence="3" id="KW-0732">Signal</keyword>
<dbReference type="SUPFAM" id="SSF53850">
    <property type="entry name" value="Periplasmic binding protein-like II"/>
    <property type="match status" value="1"/>
</dbReference>
<gene>
    <name evidence="4" type="ORF">UFOPK1412_00455</name>
</gene>
<comment type="similarity">
    <text evidence="1">Belongs to the bacterial solute-binding protein 1 family.</text>
</comment>
<dbReference type="PANTHER" id="PTHR43649">
    <property type="entry name" value="ARABINOSE-BINDING PROTEIN-RELATED"/>
    <property type="match status" value="1"/>
</dbReference>
<dbReference type="EMBL" id="CAEZSI010000043">
    <property type="protein sequence ID" value="CAB4537197.1"/>
    <property type="molecule type" value="Genomic_DNA"/>
</dbReference>
<dbReference type="Gene3D" id="3.40.190.10">
    <property type="entry name" value="Periplasmic binding protein-like II"/>
    <property type="match status" value="1"/>
</dbReference>